<dbReference type="InterPro" id="IPR011059">
    <property type="entry name" value="Metal-dep_hydrolase_composite"/>
</dbReference>
<dbReference type="InterPro" id="IPR050287">
    <property type="entry name" value="MTA/SAH_deaminase"/>
</dbReference>
<name>A0A238ZVQ2_9PSEU</name>
<evidence type="ECO:0000256" key="1">
    <source>
        <dbReference type="ARBA" id="ARBA00022801"/>
    </source>
</evidence>
<accession>A0A238ZVQ2</accession>
<dbReference type="SUPFAM" id="SSF51338">
    <property type="entry name" value="Composite domain of metallo-dependent hydrolases"/>
    <property type="match status" value="1"/>
</dbReference>
<sequence>MTGVSQTYWCEHAWLPDGPAPAVALTVEGGRISAVTRDAPRAGTVLTGLVVPGFANVHSHAFHRALRGRTHGGGGTFWTWRDRMYRLVERLDPDTCYRIARAVFTEMLLAGYTSVGEFHYVHHDRDGRRYADQHAMAHALVSAAGEVGIKLTVLDTCYLTGGVRGERLDPVQYRFSDGDAEAWAARAAAFEPGAGHVRVGAAVHSVRAVPAEHIPVVVAWSRERGAPLHAHVSEQRAENEACQAAYGRSPVQLLAEAGALDERFVAVHATHASALDATWLGSSGSWVCLCPTTEQDLGDGTGPAWELADAGARLSVGSDSQAVVDPFAELRSIEMAERIGRRSRGHFTPAELIGAGSAHAAIGWPDTGRLVQGARADLVRVTLDSPRTAGSEPAGVPLCASASDVRDVLVDGRWQVREGEHLRVTDPAARLAAAVQEVTA</sequence>
<dbReference type="Proteomes" id="UP000198348">
    <property type="component" value="Unassembled WGS sequence"/>
</dbReference>
<dbReference type="NCBIfam" id="TIGR02022">
    <property type="entry name" value="hutF"/>
    <property type="match status" value="1"/>
</dbReference>
<dbReference type="Gene3D" id="3.20.20.140">
    <property type="entry name" value="Metal-dependent hydrolases"/>
    <property type="match status" value="1"/>
</dbReference>
<dbReference type="InterPro" id="IPR006680">
    <property type="entry name" value="Amidohydro-rel"/>
</dbReference>
<evidence type="ECO:0000313" key="4">
    <source>
        <dbReference type="Proteomes" id="UP000198348"/>
    </source>
</evidence>
<dbReference type="AlphaFoldDB" id="A0A238ZVQ2"/>
<dbReference type="PANTHER" id="PTHR43794:SF11">
    <property type="entry name" value="AMIDOHYDROLASE-RELATED DOMAIN-CONTAINING PROTEIN"/>
    <property type="match status" value="1"/>
</dbReference>
<dbReference type="EMBL" id="FZNW01000025">
    <property type="protein sequence ID" value="SNR86743.1"/>
    <property type="molecule type" value="Genomic_DNA"/>
</dbReference>
<proteinExistence type="predicted"/>
<protein>
    <submittedName>
        <fullName evidence="3">Formiminoglutamate deiminase</fullName>
    </submittedName>
</protein>
<evidence type="ECO:0000259" key="2">
    <source>
        <dbReference type="Pfam" id="PF01979"/>
    </source>
</evidence>
<evidence type="ECO:0000313" key="3">
    <source>
        <dbReference type="EMBL" id="SNR86743.1"/>
    </source>
</evidence>
<dbReference type="OrthoDB" id="3204583at2"/>
<keyword evidence="4" id="KW-1185">Reference proteome</keyword>
<dbReference type="GO" id="GO:0016810">
    <property type="term" value="F:hydrolase activity, acting on carbon-nitrogen (but not peptide) bonds"/>
    <property type="evidence" value="ECO:0007669"/>
    <property type="project" value="InterPro"/>
</dbReference>
<keyword evidence="1" id="KW-0378">Hydrolase</keyword>
<reference evidence="3 4" key="1">
    <citation type="submission" date="2017-06" db="EMBL/GenBank/DDBJ databases">
        <authorList>
            <person name="Kim H.J."/>
            <person name="Triplett B.A."/>
        </authorList>
    </citation>
    <scope>NUCLEOTIDE SEQUENCE [LARGE SCALE GENOMIC DNA]</scope>
    <source>
        <strain evidence="3 4">DSM 45207</strain>
    </source>
</reference>
<dbReference type="InterPro" id="IPR032466">
    <property type="entry name" value="Metal_Hydrolase"/>
</dbReference>
<organism evidence="3 4">
    <name type="scientific">Haloechinothrix alba</name>
    <dbReference type="NCBI Taxonomy" id="664784"/>
    <lineage>
        <taxon>Bacteria</taxon>
        <taxon>Bacillati</taxon>
        <taxon>Actinomycetota</taxon>
        <taxon>Actinomycetes</taxon>
        <taxon>Pseudonocardiales</taxon>
        <taxon>Pseudonocardiaceae</taxon>
        <taxon>Haloechinothrix</taxon>
    </lineage>
</organism>
<dbReference type="Pfam" id="PF01979">
    <property type="entry name" value="Amidohydro_1"/>
    <property type="match status" value="1"/>
</dbReference>
<dbReference type="RefSeq" id="WP_089303156.1">
    <property type="nucleotide sequence ID" value="NZ_FZNW01000025.1"/>
</dbReference>
<dbReference type="InterPro" id="IPR010252">
    <property type="entry name" value="HutF"/>
</dbReference>
<gene>
    <name evidence="3" type="ORF">SAMN06265360_12530</name>
</gene>
<dbReference type="Gene3D" id="2.30.40.10">
    <property type="entry name" value="Urease, subunit C, domain 1"/>
    <property type="match status" value="1"/>
</dbReference>
<dbReference type="SUPFAM" id="SSF51556">
    <property type="entry name" value="Metallo-dependent hydrolases"/>
    <property type="match status" value="1"/>
</dbReference>
<feature type="domain" description="Amidohydrolase-related" evidence="2">
    <location>
        <begin position="49"/>
        <end position="412"/>
    </location>
</feature>
<dbReference type="PANTHER" id="PTHR43794">
    <property type="entry name" value="AMINOHYDROLASE SSNA-RELATED"/>
    <property type="match status" value="1"/>
</dbReference>
<dbReference type="NCBIfam" id="NF006681">
    <property type="entry name" value="PRK09229.1-2"/>
    <property type="match status" value="1"/>
</dbReference>